<gene>
    <name evidence="2" type="ORF">X975_02577</name>
</gene>
<accession>A0A087URQ1</accession>
<keyword evidence="3" id="KW-1185">Reference proteome</keyword>
<dbReference type="Proteomes" id="UP000054359">
    <property type="component" value="Unassembled WGS sequence"/>
</dbReference>
<dbReference type="OrthoDB" id="6436271at2759"/>
<organism evidence="2 3">
    <name type="scientific">Stegodyphus mimosarum</name>
    <name type="common">African social velvet spider</name>
    <dbReference type="NCBI Taxonomy" id="407821"/>
    <lineage>
        <taxon>Eukaryota</taxon>
        <taxon>Metazoa</taxon>
        <taxon>Ecdysozoa</taxon>
        <taxon>Arthropoda</taxon>
        <taxon>Chelicerata</taxon>
        <taxon>Arachnida</taxon>
        <taxon>Araneae</taxon>
        <taxon>Araneomorphae</taxon>
        <taxon>Entelegynae</taxon>
        <taxon>Eresoidea</taxon>
        <taxon>Eresidae</taxon>
        <taxon>Stegodyphus</taxon>
    </lineage>
</organism>
<sequence>MYFYLVLGFTVAVMQLAVAGDSSEELTAEKMEALKLMLCDEEFEKQGDELEYCLSMTDGNDRLNEIGVQCFTGLSSYEAAVLRQFFCQNEPEDIINGMICMENAVEEASDKEELKESMQPSEDCLTELIEKWTSEK</sequence>
<dbReference type="AlphaFoldDB" id="A0A087URQ1"/>
<feature type="chain" id="PRO_5001830923" evidence="1">
    <location>
        <begin position="20"/>
        <end position="136"/>
    </location>
</feature>
<feature type="non-terminal residue" evidence="2">
    <location>
        <position position="136"/>
    </location>
</feature>
<reference evidence="2 3" key="1">
    <citation type="submission" date="2013-11" db="EMBL/GenBank/DDBJ databases">
        <title>Genome sequencing of Stegodyphus mimosarum.</title>
        <authorList>
            <person name="Bechsgaard J."/>
        </authorList>
    </citation>
    <scope>NUCLEOTIDE SEQUENCE [LARGE SCALE GENOMIC DNA]</scope>
</reference>
<protein>
    <submittedName>
        <fullName evidence="2">Uncharacterized protein</fullName>
    </submittedName>
</protein>
<evidence type="ECO:0000313" key="3">
    <source>
        <dbReference type="Proteomes" id="UP000054359"/>
    </source>
</evidence>
<evidence type="ECO:0000256" key="1">
    <source>
        <dbReference type="SAM" id="SignalP"/>
    </source>
</evidence>
<name>A0A087URQ1_STEMI</name>
<feature type="signal peptide" evidence="1">
    <location>
        <begin position="1"/>
        <end position="19"/>
    </location>
</feature>
<dbReference type="OMA" id="ICMENAV"/>
<proteinExistence type="predicted"/>
<evidence type="ECO:0000313" key="2">
    <source>
        <dbReference type="EMBL" id="KFM80040.1"/>
    </source>
</evidence>
<dbReference type="EMBL" id="KK121233">
    <property type="protein sequence ID" value="KFM80040.1"/>
    <property type="molecule type" value="Genomic_DNA"/>
</dbReference>
<keyword evidence="1" id="KW-0732">Signal</keyword>